<evidence type="ECO:0008006" key="6">
    <source>
        <dbReference type="Google" id="ProtNLM"/>
    </source>
</evidence>
<feature type="transmembrane region" description="Helical" evidence="1">
    <location>
        <begin position="67"/>
        <end position="86"/>
    </location>
</feature>
<evidence type="ECO:0000256" key="1">
    <source>
        <dbReference type="SAM" id="Phobius"/>
    </source>
</evidence>
<reference evidence="3 4" key="1">
    <citation type="submission" date="2016-04" db="EMBL/GenBank/DDBJ databases">
        <title>Draft genome of an Enterococcus thailandicus strain isolated from bovine feces.</title>
        <authorList>
            <person name="Beukers A.G."/>
            <person name="Zaheer R."/>
            <person name="Goji N."/>
            <person name="Cook S.R."/>
            <person name="Amoako K."/>
            <person name="Chaves A.V."/>
            <person name="Ward M.P."/>
            <person name="Mcallister T.A."/>
        </authorList>
    </citation>
    <scope>NUCLEOTIDE SEQUENCE [LARGE SCALE GENOMIC DNA]</scope>
    <source>
        <strain evidence="3 4">F0711D 46</strain>
    </source>
</reference>
<dbReference type="KEGG" id="eth:CK496_11155"/>
<feature type="transmembrane region" description="Helical" evidence="1">
    <location>
        <begin position="6"/>
        <end position="21"/>
    </location>
</feature>
<evidence type="ECO:0000313" key="4">
    <source>
        <dbReference type="Proteomes" id="UP000078516"/>
    </source>
</evidence>
<keyword evidence="1" id="KW-1133">Transmembrane helix</keyword>
<dbReference type="OrthoDB" id="2194829at2"/>
<dbReference type="AlphaFoldDB" id="A0A179ETF5"/>
<dbReference type="Proteomes" id="UP000321361">
    <property type="component" value="Unassembled WGS sequence"/>
</dbReference>
<evidence type="ECO:0000313" key="3">
    <source>
        <dbReference type="EMBL" id="OAQ56210.1"/>
    </source>
</evidence>
<dbReference type="GeneID" id="77488192"/>
<name>A0A179ETF5_ENTTH</name>
<dbReference type="EMBL" id="BJUG01000011">
    <property type="protein sequence ID" value="GEK37751.1"/>
    <property type="molecule type" value="Genomic_DNA"/>
</dbReference>
<evidence type="ECO:0000313" key="2">
    <source>
        <dbReference type="EMBL" id="GEK37751.1"/>
    </source>
</evidence>
<keyword evidence="1" id="KW-0812">Transmembrane</keyword>
<sequence>MIRVLISIATILLVFVSYYLLKKQSIFFALIEPSEKNQAFLQFSGVVYAFLGALGLLVVFFNQRMLAFLFLIVVILASTVFSISFAKKISATKQ</sequence>
<dbReference type="EMBL" id="LWMN01000011">
    <property type="protein sequence ID" value="OAQ56210.1"/>
    <property type="molecule type" value="Genomic_DNA"/>
</dbReference>
<proteinExistence type="predicted"/>
<dbReference type="Proteomes" id="UP000078516">
    <property type="component" value="Unassembled WGS sequence"/>
</dbReference>
<keyword evidence="1" id="KW-0472">Membrane</keyword>
<accession>A0A179ETF5</accession>
<evidence type="ECO:0000313" key="5">
    <source>
        <dbReference type="Proteomes" id="UP000321361"/>
    </source>
</evidence>
<gene>
    <name evidence="3" type="ORF">A6E74_05675</name>
    <name evidence="2" type="ORF">ETH01_20380</name>
</gene>
<dbReference type="RefSeq" id="WP_067483063.1">
    <property type="nucleotide sequence ID" value="NZ_BJUG01000011.1"/>
</dbReference>
<organism evidence="3 4">
    <name type="scientific">Enterococcus thailandicus</name>
    <dbReference type="NCBI Taxonomy" id="417368"/>
    <lineage>
        <taxon>Bacteria</taxon>
        <taxon>Bacillati</taxon>
        <taxon>Bacillota</taxon>
        <taxon>Bacilli</taxon>
        <taxon>Lactobacillales</taxon>
        <taxon>Enterococcaceae</taxon>
        <taxon>Enterococcus</taxon>
    </lineage>
</organism>
<reference evidence="2 5" key="2">
    <citation type="submission" date="2019-07" db="EMBL/GenBank/DDBJ databases">
        <title>Whole genome shotgun sequence of Enterococcus thailandicus NBRC 101867.</title>
        <authorList>
            <person name="Hosoyama A."/>
            <person name="Uohara A."/>
            <person name="Ohji S."/>
            <person name="Ichikawa N."/>
        </authorList>
    </citation>
    <scope>NUCLEOTIDE SEQUENCE [LARGE SCALE GENOMIC DNA]</scope>
    <source>
        <strain evidence="2 5">NBRC 101867</strain>
    </source>
</reference>
<feature type="transmembrane region" description="Helical" evidence="1">
    <location>
        <begin position="41"/>
        <end position="61"/>
    </location>
</feature>
<protein>
    <recommendedName>
        <fullName evidence="6">DUF3784 domain-containing protein</fullName>
    </recommendedName>
</protein>
<keyword evidence="4" id="KW-1185">Reference proteome</keyword>
<comment type="caution">
    <text evidence="3">The sequence shown here is derived from an EMBL/GenBank/DDBJ whole genome shotgun (WGS) entry which is preliminary data.</text>
</comment>